<sequence>MLFHKYLLLLVTIVYLIGCAVSDSCQPIGLVEQTDIQYSSITFGVESCHILQGYDNGCDGNVKYTLKVNETVVFGGENGYDQVAGFDGVHLCFSISTYSSNYCTPPTEYTTRCNSGCITPNFDSEYSYIVPYKWMLDTYCAEGFKDTYNFSFESSSSIVQTNLFFVLVSLDKYKELISIGLKSIQSRTYSKYDKILFVGSLALPFLVNLPIYGIIPNQQDTRIESMYDNAIDRITNVYNEIQTDPESVYSLDIKNLASVADKSNKLCRILAQKDVVMTLLDIIINGEEIHTQRYNDQLPLSDKIIEELYLTIESNSIMLDCISLLNSILPFVQDIPYGGLIYIIINYPSSPTSYQLTCAVLKTMALRPEETIQPFLDVGLIHIIKYFLDKEVTSEHSVLRYYWLQVAQTIYKSPIGHFETTEEEQEFIDEYYENGRFKLWLPKQLRIKPFSVMFETLTDTFGFYKGWVTGTSLFVDLVYSSSPVFDAIYRRLDSTLTRYLACSLFFSTFALYSTVFLSRQGKIYYSLSSILTMSHSVYLNNQVNRQRLGGDIYKSFKKYYKTNDQNNSPFSTINNDQIIIKDKSDILDCEF</sequence>
<keyword evidence="2" id="KW-0732">Signal</keyword>
<evidence type="ECO:0000256" key="1">
    <source>
        <dbReference type="SAM" id="Phobius"/>
    </source>
</evidence>
<proteinExistence type="predicted"/>
<evidence type="ECO:0008006" key="5">
    <source>
        <dbReference type="Google" id="ProtNLM"/>
    </source>
</evidence>
<feature type="transmembrane region" description="Helical" evidence="1">
    <location>
        <begin position="499"/>
        <end position="517"/>
    </location>
</feature>
<keyword evidence="1" id="KW-0472">Membrane</keyword>
<evidence type="ECO:0000313" key="4">
    <source>
        <dbReference type="Proteomes" id="UP000007797"/>
    </source>
</evidence>
<reference evidence="4" key="1">
    <citation type="journal article" date="2011" name="Genome Res.">
        <title>Phylogeny-wide analysis of social amoeba genomes highlights ancient origins for complex intercellular communication.</title>
        <authorList>
            <person name="Heidel A.J."/>
            <person name="Lawal H.M."/>
            <person name="Felder M."/>
            <person name="Schilde C."/>
            <person name="Helps N.R."/>
            <person name="Tunggal B."/>
            <person name="Rivero F."/>
            <person name="John U."/>
            <person name="Schleicher M."/>
            <person name="Eichinger L."/>
            <person name="Platzer M."/>
            <person name="Noegel A.A."/>
            <person name="Schaap P."/>
            <person name="Gloeckner G."/>
        </authorList>
    </citation>
    <scope>NUCLEOTIDE SEQUENCE [LARGE SCALE GENOMIC DNA]</scope>
    <source>
        <strain evidence="4">SH3</strain>
    </source>
</reference>
<keyword evidence="4" id="KW-1185">Reference proteome</keyword>
<dbReference type="Proteomes" id="UP000007797">
    <property type="component" value="Unassembled WGS sequence"/>
</dbReference>
<dbReference type="RefSeq" id="XP_004355532.1">
    <property type="nucleotide sequence ID" value="XM_004355479.1"/>
</dbReference>
<feature type="signal peptide" evidence="2">
    <location>
        <begin position="1"/>
        <end position="22"/>
    </location>
</feature>
<name>F4Q4N9_CACFS</name>
<evidence type="ECO:0000256" key="2">
    <source>
        <dbReference type="SAM" id="SignalP"/>
    </source>
</evidence>
<accession>F4Q4N9</accession>
<evidence type="ECO:0000313" key="3">
    <source>
        <dbReference type="EMBL" id="EGG17048.1"/>
    </source>
</evidence>
<gene>
    <name evidence="3" type="ORF">DFA_08029</name>
</gene>
<dbReference type="AlphaFoldDB" id="F4Q4N9"/>
<dbReference type="KEGG" id="dfa:DFA_08029"/>
<dbReference type="GeneID" id="14869136"/>
<keyword evidence="1" id="KW-0812">Transmembrane</keyword>
<keyword evidence="1" id="KW-1133">Transmembrane helix</keyword>
<dbReference type="EMBL" id="GL883021">
    <property type="protein sequence ID" value="EGG17048.1"/>
    <property type="molecule type" value="Genomic_DNA"/>
</dbReference>
<feature type="chain" id="PRO_5003320587" description="Transmembrane protein" evidence="2">
    <location>
        <begin position="23"/>
        <end position="591"/>
    </location>
</feature>
<organism evidence="3 4">
    <name type="scientific">Cavenderia fasciculata</name>
    <name type="common">Slime mold</name>
    <name type="synonym">Dictyostelium fasciculatum</name>
    <dbReference type="NCBI Taxonomy" id="261658"/>
    <lineage>
        <taxon>Eukaryota</taxon>
        <taxon>Amoebozoa</taxon>
        <taxon>Evosea</taxon>
        <taxon>Eumycetozoa</taxon>
        <taxon>Dictyostelia</taxon>
        <taxon>Acytosteliales</taxon>
        <taxon>Cavenderiaceae</taxon>
        <taxon>Cavenderia</taxon>
    </lineage>
</organism>
<protein>
    <recommendedName>
        <fullName evidence="5">Transmembrane protein</fullName>
    </recommendedName>
</protein>